<comment type="caution">
    <text evidence="1">The sequence shown here is derived from an EMBL/GenBank/DDBJ whole genome shotgun (WGS) entry which is preliminary data.</text>
</comment>
<accession>X0WN82</accession>
<sequence>TEDIRAQIAGSLFDDQPFDPIIKVDENKVRIENIILTKEKLTLKLFPIP</sequence>
<name>X0WN82_9ZZZZ</name>
<organism evidence="1">
    <name type="scientific">marine sediment metagenome</name>
    <dbReference type="NCBI Taxonomy" id="412755"/>
    <lineage>
        <taxon>unclassified sequences</taxon>
        <taxon>metagenomes</taxon>
        <taxon>ecological metagenomes</taxon>
    </lineage>
</organism>
<feature type="non-terminal residue" evidence="1">
    <location>
        <position position="1"/>
    </location>
</feature>
<gene>
    <name evidence="1" type="ORF">S01H1_51634</name>
</gene>
<reference evidence="1" key="1">
    <citation type="journal article" date="2014" name="Front. Microbiol.">
        <title>High frequency of phylogenetically diverse reductive dehalogenase-homologous genes in deep subseafloor sedimentary metagenomes.</title>
        <authorList>
            <person name="Kawai M."/>
            <person name="Futagami T."/>
            <person name="Toyoda A."/>
            <person name="Takaki Y."/>
            <person name="Nishi S."/>
            <person name="Hori S."/>
            <person name="Arai W."/>
            <person name="Tsubouchi T."/>
            <person name="Morono Y."/>
            <person name="Uchiyama I."/>
            <person name="Ito T."/>
            <person name="Fujiyama A."/>
            <person name="Inagaki F."/>
            <person name="Takami H."/>
        </authorList>
    </citation>
    <scope>NUCLEOTIDE SEQUENCE</scope>
    <source>
        <strain evidence="1">Expedition CK06-06</strain>
    </source>
</reference>
<evidence type="ECO:0000313" key="1">
    <source>
        <dbReference type="EMBL" id="GAG24692.1"/>
    </source>
</evidence>
<protein>
    <submittedName>
        <fullName evidence="1">Uncharacterized protein</fullName>
    </submittedName>
</protein>
<proteinExistence type="predicted"/>
<dbReference type="EMBL" id="BARS01033325">
    <property type="protein sequence ID" value="GAG24692.1"/>
    <property type="molecule type" value="Genomic_DNA"/>
</dbReference>
<dbReference type="AlphaFoldDB" id="X0WN82"/>